<dbReference type="GO" id="GO:0032259">
    <property type="term" value="P:methylation"/>
    <property type="evidence" value="ECO:0007669"/>
    <property type="project" value="UniProtKB-KW"/>
</dbReference>
<keyword evidence="1 4" id="KW-0489">Methyltransferase</keyword>
<protein>
    <recommendedName>
        <fullName evidence="4">Release factor glutamine methyltransferase</fullName>
        <shortName evidence="4">RF MTase</shortName>
        <ecNumber evidence="4">2.1.1.297</ecNumber>
    </recommendedName>
    <alternativeName>
        <fullName evidence="4">N5-glutamine methyltransferase PrmC</fullName>
    </alternativeName>
    <alternativeName>
        <fullName evidence="4">Protein-(glutamine-N5) MTase PrmC</fullName>
    </alternativeName>
    <alternativeName>
        <fullName evidence="4">Protein-glutamine N-methyltransferase PrmC</fullName>
    </alternativeName>
</protein>
<dbReference type="PROSITE" id="PS00092">
    <property type="entry name" value="N6_MTASE"/>
    <property type="match status" value="1"/>
</dbReference>
<dbReference type="Gene3D" id="1.10.8.10">
    <property type="entry name" value="DNA helicase RuvA subunit, C-terminal domain"/>
    <property type="match status" value="1"/>
</dbReference>
<dbReference type="GO" id="GO:0102559">
    <property type="term" value="F:peptide chain release factor N(5)-glutamine methyltransferase activity"/>
    <property type="evidence" value="ECO:0007669"/>
    <property type="project" value="UniProtKB-EC"/>
</dbReference>
<dbReference type="EMBL" id="FRDI01000003">
    <property type="protein sequence ID" value="SHN57032.1"/>
    <property type="molecule type" value="Genomic_DNA"/>
</dbReference>
<dbReference type="InterPro" id="IPR002052">
    <property type="entry name" value="DNA_methylase_N6_adenine_CS"/>
</dbReference>
<dbReference type="InterPro" id="IPR019874">
    <property type="entry name" value="RF_methyltr_PrmC"/>
</dbReference>
<comment type="catalytic activity">
    <reaction evidence="4">
        <text>L-glutaminyl-[peptide chain release factor] + S-adenosyl-L-methionine = N(5)-methyl-L-glutaminyl-[peptide chain release factor] + S-adenosyl-L-homocysteine + H(+)</text>
        <dbReference type="Rhea" id="RHEA:42896"/>
        <dbReference type="Rhea" id="RHEA-COMP:10271"/>
        <dbReference type="Rhea" id="RHEA-COMP:10272"/>
        <dbReference type="ChEBI" id="CHEBI:15378"/>
        <dbReference type="ChEBI" id="CHEBI:30011"/>
        <dbReference type="ChEBI" id="CHEBI:57856"/>
        <dbReference type="ChEBI" id="CHEBI:59789"/>
        <dbReference type="ChEBI" id="CHEBI:61891"/>
        <dbReference type="EC" id="2.1.1.297"/>
    </reaction>
</comment>
<evidence type="ECO:0000313" key="8">
    <source>
        <dbReference type="Proteomes" id="UP000186469"/>
    </source>
</evidence>
<dbReference type="SUPFAM" id="SSF53335">
    <property type="entry name" value="S-adenosyl-L-methionine-dependent methyltransferases"/>
    <property type="match status" value="1"/>
</dbReference>
<accession>A0A1M7SFG6</accession>
<feature type="binding site" evidence="4">
    <location>
        <position position="203"/>
    </location>
    <ligand>
        <name>S-adenosyl-L-methionine</name>
        <dbReference type="ChEBI" id="CHEBI:59789"/>
    </ligand>
</feature>
<dbReference type="InterPro" id="IPR050320">
    <property type="entry name" value="N5-glutamine_MTase"/>
</dbReference>
<dbReference type="Gene3D" id="3.40.50.150">
    <property type="entry name" value="Vaccinia Virus protein VP39"/>
    <property type="match status" value="1"/>
</dbReference>
<dbReference type="OrthoDB" id="9800643at2"/>
<dbReference type="InterPro" id="IPR040758">
    <property type="entry name" value="PrmC_N"/>
</dbReference>
<dbReference type="NCBIfam" id="TIGR03534">
    <property type="entry name" value="RF_mod_PrmC"/>
    <property type="match status" value="1"/>
</dbReference>
<feature type="binding site" evidence="4">
    <location>
        <position position="159"/>
    </location>
    <ligand>
        <name>S-adenosyl-L-methionine</name>
        <dbReference type="ChEBI" id="CHEBI:59789"/>
    </ligand>
</feature>
<comment type="similarity">
    <text evidence="4">Belongs to the protein N5-glutamine methyltransferase family. PrmC subfamily.</text>
</comment>
<dbReference type="PANTHER" id="PTHR18895">
    <property type="entry name" value="HEMK METHYLTRANSFERASE"/>
    <property type="match status" value="1"/>
</dbReference>
<feature type="domain" description="Methyltransferase" evidence="5">
    <location>
        <begin position="122"/>
        <end position="265"/>
    </location>
</feature>
<dbReference type="Pfam" id="PF13847">
    <property type="entry name" value="Methyltransf_31"/>
    <property type="match status" value="1"/>
</dbReference>
<evidence type="ECO:0000259" key="5">
    <source>
        <dbReference type="Pfam" id="PF13847"/>
    </source>
</evidence>
<feature type="binding site" evidence="4">
    <location>
        <begin position="127"/>
        <end position="131"/>
    </location>
    <ligand>
        <name>S-adenosyl-L-methionine</name>
        <dbReference type="ChEBI" id="CHEBI:59789"/>
    </ligand>
</feature>
<keyword evidence="8" id="KW-1185">Reference proteome</keyword>
<name>A0A1M7SFG6_9BACT</name>
<dbReference type="CDD" id="cd02440">
    <property type="entry name" value="AdoMet_MTases"/>
    <property type="match status" value="1"/>
</dbReference>
<dbReference type="InterPro" id="IPR025714">
    <property type="entry name" value="Methyltranfer_dom"/>
</dbReference>
<evidence type="ECO:0000256" key="3">
    <source>
        <dbReference type="ARBA" id="ARBA00022691"/>
    </source>
</evidence>
<comment type="caution">
    <text evidence="4">Lacks conserved residue(s) required for the propagation of feature annotation.</text>
</comment>
<dbReference type="RefSeq" id="WP_072696658.1">
    <property type="nucleotide sequence ID" value="NZ_FRDI01000003.1"/>
</dbReference>
<evidence type="ECO:0000256" key="4">
    <source>
        <dbReference type="HAMAP-Rule" id="MF_02126"/>
    </source>
</evidence>
<dbReference type="STRING" id="1121455.SAMN02745728_00862"/>
<evidence type="ECO:0000259" key="6">
    <source>
        <dbReference type="Pfam" id="PF17827"/>
    </source>
</evidence>
<dbReference type="InterPro" id="IPR029063">
    <property type="entry name" value="SAM-dependent_MTases_sf"/>
</dbReference>
<evidence type="ECO:0000256" key="2">
    <source>
        <dbReference type="ARBA" id="ARBA00022679"/>
    </source>
</evidence>
<dbReference type="Proteomes" id="UP000186469">
    <property type="component" value="Unassembled WGS sequence"/>
</dbReference>
<dbReference type="HAMAP" id="MF_02126">
    <property type="entry name" value="RF_methyltr_PrmC"/>
    <property type="match status" value="1"/>
</dbReference>
<organism evidence="7 8">
    <name type="scientific">Desulfovibrio litoralis DSM 11393</name>
    <dbReference type="NCBI Taxonomy" id="1121455"/>
    <lineage>
        <taxon>Bacteria</taxon>
        <taxon>Pseudomonadati</taxon>
        <taxon>Thermodesulfobacteriota</taxon>
        <taxon>Desulfovibrionia</taxon>
        <taxon>Desulfovibrionales</taxon>
        <taxon>Desulfovibrionaceae</taxon>
        <taxon>Desulfovibrio</taxon>
    </lineage>
</organism>
<evidence type="ECO:0000256" key="1">
    <source>
        <dbReference type="ARBA" id="ARBA00022603"/>
    </source>
</evidence>
<sequence>MLNVKQLILQHAERLDALSVDSPRLSVELLFAHILQMSRSDLLKELMLRPGLSLEREIYTQALELLQRREQGEPIAYILGEKEFYGRNFKVNYATLIPRPETELIIDYALAYLKDKDIPTLTFADLGTGSGCLAITLSLELDILKNTHKNLKSFATALDISSLALATAKNNANYHKCSNILFCQSDLTKACLQPQKFNLIVSNPPYVSEAEYKDLDREVKNFEPYSALVSDQNGLALPFKAIETAAFSLKSEGLFLMEFGWWQGEQILNALNPEEWKDAKIIKDLSGLDRILFAVKA</sequence>
<gene>
    <name evidence="4" type="primary">prmC</name>
    <name evidence="7" type="ORF">SAMN02745728_00862</name>
</gene>
<feature type="binding site" evidence="4">
    <location>
        <begin position="203"/>
        <end position="206"/>
    </location>
    <ligand>
        <name>substrate</name>
    </ligand>
</feature>
<dbReference type="InterPro" id="IPR004556">
    <property type="entry name" value="HemK-like"/>
</dbReference>
<comment type="function">
    <text evidence="4">Methylates the class 1 translation termination release factors RF1/PrfA and RF2/PrfB on the glutamine residue of the universally conserved GGQ motif.</text>
</comment>
<dbReference type="EC" id="2.1.1.297" evidence="4"/>
<reference evidence="7 8" key="1">
    <citation type="submission" date="2016-12" db="EMBL/GenBank/DDBJ databases">
        <authorList>
            <person name="Song W.-J."/>
            <person name="Kurnit D.M."/>
        </authorList>
    </citation>
    <scope>NUCLEOTIDE SEQUENCE [LARGE SCALE GENOMIC DNA]</scope>
    <source>
        <strain evidence="7 8">DSM 11393</strain>
    </source>
</reference>
<keyword evidence="3 4" id="KW-0949">S-adenosyl-L-methionine</keyword>
<dbReference type="AlphaFoldDB" id="A0A1M7SFG6"/>
<evidence type="ECO:0000313" key="7">
    <source>
        <dbReference type="EMBL" id="SHN57032.1"/>
    </source>
</evidence>
<dbReference type="NCBIfam" id="TIGR00536">
    <property type="entry name" value="hemK_fam"/>
    <property type="match status" value="1"/>
</dbReference>
<dbReference type="PANTHER" id="PTHR18895:SF74">
    <property type="entry name" value="MTRF1L RELEASE FACTOR GLUTAMINE METHYLTRANSFERASE"/>
    <property type="match status" value="1"/>
</dbReference>
<dbReference type="GO" id="GO:0003676">
    <property type="term" value="F:nucleic acid binding"/>
    <property type="evidence" value="ECO:0007669"/>
    <property type="project" value="InterPro"/>
</dbReference>
<proteinExistence type="inferred from homology"/>
<keyword evidence="2 4" id="KW-0808">Transferase</keyword>
<dbReference type="Pfam" id="PF17827">
    <property type="entry name" value="PrmC_N"/>
    <property type="match status" value="1"/>
</dbReference>
<feature type="domain" description="Release factor glutamine methyltransferase N-terminal" evidence="6">
    <location>
        <begin position="8"/>
        <end position="80"/>
    </location>
</feature>